<evidence type="ECO:0000313" key="2">
    <source>
        <dbReference type="Proteomes" id="UP001165186"/>
    </source>
</evidence>
<evidence type="ECO:0000313" key="1">
    <source>
        <dbReference type="EMBL" id="GME27664.1"/>
    </source>
</evidence>
<keyword evidence="2" id="KW-1185">Reference proteome</keyword>
<name>A0ACB5S4F8_9PEZI</name>
<dbReference type="Proteomes" id="UP001165186">
    <property type="component" value="Unassembled WGS sequence"/>
</dbReference>
<protein>
    <submittedName>
        <fullName evidence="1">Uncharacterized protein</fullName>
    </submittedName>
</protein>
<gene>
    <name evidence="1" type="primary">g9923</name>
    <name evidence="1" type="ORF">NpPPO83_00009923</name>
</gene>
<organism evidence="1 2">
    <name type="scientific">Neofusicoccum parvum</name>
    <dbReference type="NCBI Taxonomy" id="310453"/>
    <lineage>
        <taxon>Eukaryota</taxon>
        <taxon>Fungi</taxon>
        <taxon>Dikarya</taxon>
        <taxon>Ascomycota</taxon>
        <taxon>Pezizomycotina</taxon>
        <taxon>Dothideomycetes</taxon>
        <taxon>Dothideomycetes incertae sedis</taxon>
        <taxon>Botryosphaeriales</taxon>
        <taxon>Botryosphaeriaceae</taxon>
        <taxon>Neofusicoccum</taxon>
    </lineage>
</organism>
<sequence length="230" mass="24796">MSSPQFTTPSSRWRALLTRNPAAHASFVYAVLTTRIYCRPTCAARLARRANVTFYDDAARAAAAGFRACKRCGPDGETDGEREAGRRAARRAREVLEREGGRVVWREVAREVGRAPRYLHEVFKAVVGVTPGVYAEGLRRGRGVEGKGEGGVVVEEEEEEEEESGLGGVVGEMAARDGLVGGDAGLFDVGTGDAGVADGLGQLCEDAEWNWENLVLWEAVTFPLQPGEVV</sequence>
<accession>A0ACB5S4F8</accession>
<dbReference type="EMBL" id="BSXG01000039">
    <property type="protein sequence ID" value="GME27664.1"/>
    <property type="molecule type" value="Genomic_DNA"/>
</dbReference>
<comment type="caution">
    <text evidence="1">The sequence shown here is derived from an EMBL/GenBank/DDBJ whole genome shotgun (WGS) entry which is preliminary data.</text>
</comment>
<proteinExistence type="predicted"/>
<reference evidence="1" key="1">
    <citation type="submission" date="2024-09" db="EMBL/GenBank/DDBJ databases">
        <title>Draft Genome Sequences of Neofusicoccum parvum.</title>
        <authorList>
            <person name="Ashida A."/>
            <person name="Camagna M."/>
            <person name="Tanaka A."/>
            <person name="Takemoto D."/>
        </authorList>
    </citation>
    <scope>NUCLEOTIDE SEQUENCE</scope>
    <source>
        <strain evidence="1">PPO83</strain>
    </source>
</reference>